<keyword evidence="3" id="KW-1185">Reference proteome</keyword>
<dbReference type="RefSeq" id="WP_147132903.1">
    <property type="nucleotide sequence ID" value="NZ_VOSC01000019.1"/>
</dbReference>
<feature type="transmembrane region" description="Helical" evidence="1">
    <location>
        <begin position="203"/>
        <end position="223"/>
    </location>
</feature>
<dbReference type="AlphaFoldDB" id="A0A5C7AYL2"/>
<dbReference type="OrthoDB" id="1445642at2"/>
<evidence type="ECO:0000256" key="1">
    <source>
        <dbReference type="SAM" id="Phobius"/>
    </source>
</evidence>
<feature type="transmembrane region" description="Helical" evidence="1">
    <location>
        <begin position="113"/>
        <end position="133"/>
    </location>
</feature>
<feature type="transmembrane region" description="Helical" evidence="1">
    <location>
        <begin position="82"/>
        <end position="101"/>
    </location>
</feature>
<evidence type="ECO:0008006" key="4">
    <source>
        <dbReference type="Google" id="ProtNLM"/>
    </source>
</evidence>
<sequence length="238" mass="27342">MQKNVTEINVFDVMFFALSTIAVVMSVFLPKQDLNIVVPLVIWSLIALYLNKSKKKYNFLFVTALFLSSISSFLSITNFNDFYILITTTTSLYLIGFSIVLKKYLLKGRLKTFLSLPVLISVVSFGYLIYTIIKFMTDFINNNELFFTIICALAYVVYIVCIGVIYLNDVYENRTLLLASGILLLIQIGLSAMNEFLFYTRTFTVIILIAHFASVYFLVLFILKTKVLKDKDIKEQFI</sequence>
<name>A0A5C7AYL2_9FLAO</name>
<feature type="transmembrane region" description="Helical" evidence="1">
    <location>
        <begin position="57"/>
        <end position="76"/>
    </location>
</feature>
<feature type="transmembrane region" description="Helical" evidence="1">
    <location>
        <begin position="9"/>
        <end position="28"/>
    </location>
</feature>
<reference evidence="3" key="1">
    <citation type="submission" date="2019-08" db="EMBL/GenBank/DDBJ databases">
        <title>Seonamhaeicola sediminis sp. nov., isolated from marine sediment.</title>
        <authorList>
            <person name="Cao W.R."/>
        </authorList>
    </citation>
    <scope>NUCLEOTIDE SEQUENCE [LARGE SCALE GENOMIC DNA]</scope>
    <source>
        <strain evidence="3">Gy8</strain>
    </source>
</reference>
<keyword evidence="1" id="KW-0812">Transmembrane</keyword>
<dbReference type="EMBL" id="VOSC01000019">
    <property type="protein sequence ID" value="TXE11585.1"/>
    <property type="molecule type" value="Genomic_DNA"/>
</dbReference>
<keyword evidence="1" id="KW-1133">Transmembrane helix</keyword>
<keyword evidence="1" id="KW-0472">Membrane</keyword>
<organism evidence="2 3">
    <name type="scientific">Seonamhaeicola algicola</name>
    <dbReference type="NCBI Taxonomy" id="1719036"/>
    <lineage>
        <taxon>Bacteria</taxon>
        <taxon>Pseudomonadati</taxon>
        <taxon>Bacteroidota</taxon>
        <taxon>Flavobacteriia</taxon>
        <taxon>Flavobacteriales</taxon>
        <taxon>Flavobacteriaceae</taxon>
    </lineage>
</organism>
<comment type="caution">
    <text evidence="2">The sequence shown here is derived from an EMBL/GenBank/DDBJ whole genome shotgun (WGS) entry which is preliminary data.</text>
</comment>
<protein>
    <recommendedName>
        <fullName evidence="4">YhhN-like protein</fullName>
    </recommendedName>
</protein>
<feature type="transmembrane region" description="Helical" evidence="1">
    <location>
        <begin position="34"/>
        <end position="50"/>
    </location>
</feature>
<dbReference type="Proteomes" id="UP000321790">
    <property type="component" value="Unassembled WGS sequence"/>
</dbReference>
<gene>
    <name evidence="2" type="ORF">FUA26_05830</name>
</gene>
<accession>A0A5C7AYL2</accession>
<evidence type="ECO:0000313" key="2">
    <source>
        <dbReference type="EMBL" id="TXE11585.1"/>
    </source>
</evidence>
<evidence type="ECO:0000313" key="3">
    <source>
        <dbReference type="Proteomes" id="UP000321790"/>
    </source>
</evidence>
<proteinExistence type="predicted"/>
<feature type="transmembrane region" description="Helical" evidence="1">
    <location>
        <begin position="145"/>
        <end position="167"/>
    </location>
</feature>
<feature type="transmembrane region" description="Helical" evidence="1">
    <location>
        <begin position="176"/>
        <end position="197"/>
    </location>
</feature>